<organism evidence="1 2">
    <name type="scientific">Linum trigynum</name>
    <dbReference type="NCBI Taxonomy" id="586398"/>
    <lineage>
        <taxon>Eukaryota</taxon>
        <taxon>Viridiplantae</taxon>
        <taxon>Streptophyta</taxon>
        <taxon>Embryophyta</taxon>
        <taxon>Tracheophyta</taxon>
        <taxon>Spermatophyta</taxon>
        <taxon>Magnoliopsida</taxon>
        <taxon>eudicotyledons</taxon>
        <taxon>Gunneridae</taxon>
        <taxon>Pentapetalae</taxon>
        <taxon>rosids</taxon>
        <taxon>fabids</taxon>
        <taxon>Malpighiales</taxon>
        <taxon>Linaceae</taxon>
        <taxon>Linum</taxon>
    </lineage>
</organism>
<dbReference type="EMBL" id="OZ034819">
    <property type="protein sequence ID" value="CAL1396708.1"/>
    <property type="molecule type" value="Genomic_DNA"/>
</dbReference>
<protein>
    <recommendedName>
        <fullName evidence="3">Reverse transcriptase</fullName>
    </recommendedName>
</protein>
<name>A0AAV2FEL7_9ROSI</name>
<proteinExistence type="predicted"/>
<evidence type="ECO:0000313" key="1">
    <source>
        <dbReference type="EMBL" id="CAL1396708.1"/>
    </source>
</evidence>
<gene>
    <name evidence="1" type="ORF">LTRI10_LOCUS37060</name>
</gene>
<dbReference type="Proteomes" id="UP001497516">
    <property type="component" value="Chromosome 6"/>
</dbReference>
<evidence type="ECO:0008006" key="3">
    <source>
        <dbReference type="Google" id="ProtNLM"/>
    </source>
</evidence>
<evidence type="ECO:0000313" key="2">
    <source>
        <dbReference type="Proteomes" id="UP001497516"/>
    </source>
</evidence>
<sequence>MAISRHELHGVHINSRCPPVSHLLFAYDSFLFLQASRRDATFLLQVLRDYESISGQRVNLQKPTVYYSPNMLQPEQEELGSFVGVGSIGLQDRYLGLPSLLGRSKMETFCFIEEKLMEVLQGWKQRALSILLRQRKFSSNLWRPRYTFT</sequence>
<dbReference type="AlphaFoldDB" id="A0AAV2FEL7"/>
<reference evidence="1 2" key="1">
    <citation type="submission" date="2024-04" db="EMBL/GenBank/DDBJ databases">
        <authorList>
            <person name="Fracassetti M."/>
        </authorList>
    </citation>
    <scope>NUCLEOTIDE SEQUENCE [LARGE SCALE GENOMIC DNA]</scope>
</reference>
<accession>A0AAV2FEL7</accession>
<keyword evidence="2" id="KW-1185">Reference proteome</keyword>